<feature type="region of interest" description="Disordered" evidence="1">
    <location>
        <begin position="541"/>
        <end position="588"/>
    </location>
</feature>
<proteinExistence type="predicted"/>
<dbReference type="AlphaFoldDB" id="A0AA97AHH6"/>
<protein>
    <submittedName>
        <fullName evidence="2">Uncharacterized protein</fullName>
    </submittedName>
</protein>
<sequence>MLTACPDLRHTYAALKPTLAPDTATTTTPDFLDSLWRAQLPTDPSTPKPYQEIRAELQRGIAALDTLLEGVEDPLGALRFVNNLVQAVTNVESLSDDAVLDAQFLRELVMFGFEYAKLNPTVLTTATENGTEAFLATLWQGESAQTESIAMRQAIGKLSELFAGFDTPEARLQWLRFATNLVQAVGQSLAPEENANPAVVSALIELGAMYAQLNPTAPSTEPPLNFFLDTLWQAQDEVGLQTGAEQLQAFIQDSADPTRLLKLATGLLRAMEALSLELPPDAQVLSALLELGKAYAVLDPIATTTEGDASLNFFLDTLWQNQEELVIAKATEELKEFLESGNTKEKRVKVIGFQKNLLKATKLITDFQSSVKDPLFISDMVTLGNLYTFLRFSEESQSPIYFLANVWKAQNQQELEDAAINFQNLISETIDDSVEISTVVAQNLFDQLRRRFGGNPEVYTGLWPWQERQDSFHEAQRQWALDIVRENAEYICEVANYYGITAHAIAGAILWEALENPYNLIGRGGTGLFRPGGPLTFGIPGKIHTAPAPDHPATDPEVENRVRQRRPDAFSASVPQDPSVEEFQRTNR</sequence>
<gene>
    <name evidence="2" type="ORF">HJG54_17890</name>
</gene>
<evidence type="ECO:0000313" key="2">
    <source>
        <dbReference type="EMBL" id="WNZ24539.1"/>
    </source>
</evidence>
<accession>A0AA97AHH6</accession>
<dbReference type="RefSeq" id="WP_316430388.1">
    <property type="nucleotide sequence ID" value="NZ_CP053586.1"/>
</dbReference>
<organism evidence="2">
    <name type="scientific">Leptolyngbya sp. NK1-12</name>
    <dbReference type="NCBI Taxonomy" id="2547451"/>
    <lineage>
        <taxon>Bacteria</taxon>
        <taxon>Bacillati</taxon>
        <taxon>Cyanobacteriota</taxon>
        <taxon>Cyanophyceae</taxon>
        <taxon>Leptolyngbyales</taxon>
        <taxon>Leptolyngbyaceae</taxon>
        <taxon>Leptolyngbya group</taxon>
        <taxon>Leptolyngbya</taxon>
    </lineage>
</organism>
<evidence type="ECO:0000256" key="1">
    <source>
        <dbReference type="SAM" id="MobiDB-lite"/>
    </source>
</evidence>
<name>A0AA97AHH6_9CYAN</name>
<feature type="compositionally biased region" description="Basic and acidic residues" evidence="1">
    <location>
        <begin position="552"/>
        <end position="568"/>
    </location>
</feature>
<reference evidence="2" key="1">
    <citation type="submission" date="2020-05" db="EMBL/GenBank/DDBJ databases">
        <authorList>
            <person name="Zhu T."/>
            <person name="Keshari N."/>
            <person name="Lu X."/>
        </authorList>
    </citation>
    <scope>NUCLEOTIDE SEQUENCE</scope>
    <source>
        <strain evidence="2">NK1-12</strain>
    </source>
</reference>
<dbReference type="EMBL" id="CP053586">
    <property type="protein sequence ID" value="WNZ24539.1"/>
    <property type="molecule type" value="Genomic_DNA"/>
</dbReference>